<dbReference type="EMBL" id="JAGSSW010000002">
    <property type="protein sequence ID" value="MBR8463640.1"/>
    <property type="molecule type" value="Genomic_DNA"/>
</dbReference>
<organism evidence="1 2">
    <name type="scientific">Campylobacter anatolicus</name>
    <dbReference type="NCBI Taxonomy" id="2829105"/>
    <lineage>
        <taxon>Bacteria</taxon>
        <taxon>Pseudomonadati</taxon>
        <taxon>Campylobacterota</taxon>
        <taxon>Epsilonproteobacteria</taxon>
        <taxon>Campylobacterales</taxon>
        <taxon>Campylobacteraceae</taxon>
        <taxon>Campylobacter</taxon>
    </lineage>
</organism>
<reference evidence="1 2" key="1">
    <citation type="submission" date="2021-04" db="EMBL/GenBank/DDBJ databases">
        <title>Molecular and phenotypic characterization and identification of bacterial isolates recovered from the Anatolian ground squirrels (Spermophilus xanthoprymnus) and which have the potential to form a new species in the Campylobacter genus.</title>
        <authorList>
            <person name="Aydin F."/>
            <person name="Abay S."/>
            <person name="Kayman T."/>
            <person name="Karakaya E."/>
            <person name="Mustak H.K."/>
            <person name="Mustak I.B."/>
            <person name="Bilgin N."/>
            <person name="Duzler A."/>
            <person name="Sahin O."/>
            <person name="Guran O."/>
            <person name="Saticioglu I.B."/>
        </authorList>
    </citation>
    <scope>NUCLEOTIDE SEQUENCE [LARGE SCALE GENOMIC DNA]</scope>
    <source>
        <strain evidence="2">faydin-G24</strain>
    </source>
</reference>
<evidence type="ECO:0000313" key="1">
    <source>
        <dbReference type="EMBL" id="MBR8463640.1"/>
    </source>
</evidence>
<accession>A0ABS5HHZ6</accession>
<protein>
    <recommendedName>
        <fullName evidence="3">DNA-binding protein</fullName>
    </recommendedName>
</protein>
<proteinExistence type="predicted"/>
<evidence type="ECO:0008006" key="3">
    <source>
        <dbReference type="Google" id="ProtNLM"/>
    </source>
</evidence>
<keyword evidence="2" id="KW-1185">Reference proteome</keyword>
<comment type="caution">
    <text evidence="1">The sequence shown here is derived from an EMBL/GenBank/DDBJ whole genome shotgun (WGS) entry which is preliminary data.</text>
</comment>
<dbReference type="InterPro" id="IPR009057">
    <property type="entry name" value="Homeodomain-like_sf"/>
</dbReference>
<evidence type="ECO:0000313" key="2">
    <source>
        <dbReference type="Proteomes" id="UP000682951"/>
    </source>
</evidence>
<dbReference type="RefSeq" id="WP_212141735.1">
    <property type="nucleotide sequence ID" value="NZ_JAGSSW010000002.1"/>
</dbReference>
<dbReference type="Gene3D" id="1.10.10.60">
    <property type="entry name" value="Homeodomain-like"/>
    <property type="match status" value="1"/>
</dbReference>
<gene>
    <name evidence="1" type="ORF">KDD93_03510</name>
</gene>
<dbReference type="SUPFAM" id="SSF46689">
    <property type="entry name" value="Homeodomain-like"/>
    <property type="match status" value="1"/>
</dbReference>
<name>A0ABS5HHZ6_9BACT</name>
<dbReference type="Proteomes" id="UP000682951">
    <property type="component" value="Unassembled WGS sequence"/>
</dbReference>
<sequence length="92" mass="10641">MLSNYDLFVDFYNRVKNSDDISEIIKEYGGANIYVPSYKTTFRNDDIINEYETLVNNGKPASIVIREIATKHNLSYNSVQAIIKEIREPSLF</sequence>